<dbReference type="GO" id="GO:0005737">
    <property type="term" value="C:cytoplasm"/>
    <property type="evidence" value="ECO:0007669"/>
    <property type="project" value="UniProtKB-SubCell"/>
</dbReference>
<accession>A0A1X1TBK0</accession>
<organism evidence="8 9">
    <name type="scientific">Mycobacterium conspicuum</name>
    <dbReference type="NCBI Taxonomy" id="44010"/>
    <lineage>
        <taxon>Bacteria</taxon>
        <taxon>Bacillati</taxon>
        <taxon>Actinomycetota</taxon>
        <taxon>Actinomycetes</taxon>
        <taxon>Mycobacteriales</taxon>
        <taxon>Mycobacteriaceae</taxon>
        <taxon>Mycobacterium</taxon>
    </lineage>
</organism>
<dbReference type="Pfam" id="PF03462">
    <property type="entry name" value="PCRF"/>
    <property type="match status" value="1"/>
</dbReference>
<comment type="similarity">
    <text evidence="2 7">Belongs to the prokaryotic/mitochondrial release factor family.</text>
</comment>
<dbReference type="AlphaFoldDB" id="A0A1X1TBK0"/>
<comment type="subcellular location">
    <subcellularLocation>
        <location evidence="7">Cytoplasm</location>
    </subcellularLocation>
</comment>
<evidence type="ECO:0000256" key="5">
    <source>
        <dbReference type="ARBA" id="ARBA00022917"/>
    </source>
</evidence>
<reference evidence="8 9" key="1">
    <citation type="journal article" date="2019" name="Emerg. Microbes Infect.">
        <title>Comprehensive subspecies identification of 175 nontuberculous mycobacteria species based on 7547 genomic profiles.</title>
        <authorList>
            <person name="Matsumoto Y."/>
            <person name="Kinjo T."/>
            <person name="Motooka D."/>
            <person name="Nabeya D."/>
            <person name="Jung N."/>
            <person name="Uechi K."/>
            <person name="Horii T."/>
            <person name="Iida T."/>
            <person name="Fujita J."/>
            <person name="Nakamura S."/>
        </authorList>
    </citation>
    <scope>NUCLEOTIDE SEQUENCE [LARGE SCALE GENOMIC DNA]</scope>
    <source>
        <strain evidence="8 9">JCM 14738</strain>
    </source>
</reference>
<feature type="modified residue" description="N5-methylglutamine" evidence="7">
    <location>
        <position position="240"/>
    </location>
</feature>
<dbReference type="Pfam" id="PF00472">
    <property type="entry name" value="RF-1"/>
    <property type="match status" value="1"/>
</dbReference>
<dbReference type="PANTHER" id="PTHR43804:SF7">
    <property type="entry name" value="LD18447P"/>
    <property type="match status" value="1"/>
</dbReference>
<sequence length="362" mass="39914">MTQPVQTIDVLLAEHAELEQALADPELHSKPDEARKVGRRFARLAPIVATYRKLASARDDLETARELAVDDESFADEVAELESRVAELDTQLTDMLAPRDPHDADDIVLEVKSGEGGEESALFAADLARMYIRYAERHGWTVTVLDETTSDLGGYKDATLAISNRNASDGDSADGVWSRMKFEGGVHRVQRVPVTESQGRVHTSAAGVLVYPEPEEVAEVQIDESDLRIDVYRSSGKGGQGVNTTDSAVRITHLPTGIVVTCQNERSQLQNKTRALQVLAARLQALAEEQAQADASADRASQIRTVDRSERIRTYNFPENRIADHRINYKAHNLDQVLDGDLDALFDALSEADKQSRLQQAT</sequence>
<dbReference type="NCBIfam" id="TIGR00019">
    <property type="entry name" value="prfA"/>
    <property type="match status" value="1"/>
</dbReference>
<name>A0A1X1TBK0_9MYCO</name>
<dbReference type="InterPro" id="IPR050057">
    <property type="entry name" value="Prokaryotic/Mito_RF"/>
</dbReference>
<dbReference type="OrthoDB" id="9806673at2"/>
<dbReference type="FunFam" id="3.30.160.20:FF:000004">
    <property type="entry name" value="Peptide chain release factor 1"/>
    <property type="match status" value="1"/>
</dbReference>
<evidence type="ECO:0000256" key="1">
    <source>
        <dbReference type="ARBA" id="ARBA00002986"/>
    </source>
</evidence>
<dbReference type="RefSeq" id="WP_085233243.1">
    <property type="nucleotide sequence ID" value="NZ_AP022613.1"/>
</dbReference>
<evidence type="ECO:0000256" key="2">
    <source>
        <dbReference type="ARBA" id="ARBA00010835"/>
    </source>
</evidence>
<protein>
    <recommendedName>
        <fullName evidence="6 7">Peptide chain release factor 1</fullName>
        <shortName evidence="7">RF-1</shortName>
    </recommendedName>
</protein>
<dbReference type="SMART" id="SM00937">
    <property type="entry name" value="PCRF"/>
    <property type="match status" value="1"/>
</dbReference>
<dbReference type="SUPFAM" id="SSF75620">
    <property type="entry name" value="Release factor"/>
    <property type="match status" value="1"/>
</dbReference>
<dbReference type="InterPro" id="IPR005139">
    <property type="entry name" value="PCRF"/>
</dbReference>
<gene>
    <name evidence="7 8" type="primary">prfA</name>
    <name evidence="8" type="ORF">MCNS_38650</name>
</gene>
<dbReference type="InterPro" id="IPR000352">
    <property type="entry name" value="Pep_chain_release_fac_I"/>
</dbReference>
<dbReference type="InterPro" id="IPR045853">
    <property type="entry name" value="Pep_chain_release_fac_I_sf"/>
</dbReference>
<dbReference type="NCBIfam" id="NF001859">
    <property type="entry name" value="PRK00591.1"/>
    <property type="match status" value="1"/>
</dbReference>
<dbReference type="Proteomes" id="UP000467385">
    <property type="component" value="Chromosome"/>
</dbReference>
<keyword evidence="4 7" id="KW-0963">Cytoplasm</keyword>
<dbReference type="PROSITE" id="PS00745">
    <property type="entry name" value="RF_PROK_I"/>
    <property type="match status" value="1"/>
</dbReference>
<dbReference type="PANTHER" id="PTHR43804">
    <property type="entry name" value="LD18447P"/>
    <property type="match status" value="1"/>
</dbReference>
<comment type="function">
    <text evidence="1 7">Peptide chain release factor 1 directs the termination of translation in response to the peptide chain termination codons UAG and UAA.</text>
</comment>
<dbReference type="Gene3D" id="6.10.140.1950">
    <property type="match status" value="1"/>
</dbReference>
<proteinExistence type="inferred from homology"/>
<dbReference type="HAMAP" id="MF_00093">
    <property type="entry name" value="Rel_fac_1"/>
    <property type="match status" value="1"/>
</dbReference>
<dbReference type="STRING" id="44010.AWC00_13930"/>
<dbReference type="InterPro" id="IPR004373">
    <property type="entry name" value="RF-1"/>
</dbReference>
<evidence type="ECO:0000256" key="7">
    <source>
        <dbReference type="HAMAP-Rule" id="MF_00093"/>
    </source>
</evidence>
<evidence type="ECO:0000256" key="6">
    <source>
        <dbReference type="ARBA" id="ARBA00050039"/>
    </source>
</evidence>
<keyword evidence="3 7" id="KW-0488">Methylation</keyword>
<dbReference type="Gene3D" id="3.30.70.1660">
    <property type="match status" value="1"/>
</dbReference>
<keyword evidence="9" id="KW-1185">Reference proteome</keyword>
<keyword evidence="5 7" id="KW-0648">Protein biosynthesis</keyword>
<evidence type="ECO:0000256" key="4">
    <source>
        <dbReference type="ARBA" id="ARBA00022490"/>
    </source>
</evidence>
<evidence type="ECO:0000313" key="8">
    <source>
        <dbReference type="EMBL" id="BBZ40802.1"/>
    </source>
</evidence>
<dbReference type="EMBL" id="AP022613">
    <property type="protein sequence ID" value="BBZ40802.1"/>
    <property type="molecule type" value="Genomic_DNA"/>
</dbReference>
<evidence type="ECO:0000256" key="3">
    <source>
        <dbReference type="ARBA" id="ARBA00022481"/>
    </source>
</evidence>
<evidence type="ECO:0000313" key="9">
    <source>
        <dbReference type="Proteomes" id="UP000467385"/>
    </source>
</evidence>
<dbReference type="Gene3D" id="3.30.160.20">
    <property type="match status" value="1"/>
</dbReference>
<comment type="PTM">
    <text evidence="7">Methylated by PrmC. Methylation increases the termination efficiency of RF1.</text>
</comment>
<dbReference type="GO" id="GO:0016149">
    <property type="term" value="F:translation release factor activity, codon specific"/>
    <property type="evidence" value="ECO:0007669"/>
    <property type="project" value="UniProtKB-UniRule"/>
</dbReference>